<gene>
    <name evidence="3" type="ORF">CYNAS_LOCUS15560</name>
    <name evidence="4" type="ORF">CYNAS_LOCUS15565</name>
</gene>
<reference evidence="4" key="1">
    <citation type="submission" date="2023-07" db="EMBL/GenBank/DDBJ databases">
        <authorList>
            <consortium name="CYATHOMIX"/>
        </authorList>
    </citation>
    <scope>NUCLEOTIDE SEQUENCE</scope>
    <source>
        <strain evidence="4">N/A</strain>
    </source>
</reference>
<feature type="domain" description="Peptidase A1" evidence="2">
    <location>
        <begin position="2"/>
        <end position="89"/>
    </location>
</feature>
<dbReference type="AlphaFoldDB" id="A0AA36H4I0"/>
<evidence type="ECO:0000259" key="2">
    <source>
        <dbReference type="Pfam" id="PF00026"/>
    </source>
</evidence>
<dbReference type="SUPFAM" id="SSF50630">
    <property type="entry name" value="Acid proteases"/>
    <property type="match status" value="1"/>
</dbReference>
<keyword evidence="5" id="KW-1185">Reference proteome</keyword>
<sequence length="133" mass="14777">MNSLTIPQQELGVATDIAPFYGDQPVEGVFGLGWPALAVEKVVPPIQNILPELNNPRFTVWLDKRKPSRGEDDDGMITFGDFDYVHYVPNHGIYGDVTELNASTTGKPITSLNWVNFKNECSPRLCLELRSNG</sequence>
<dbReference type="InterPro" id="IPR001461">
    <property type="entry name" value="Aspartic_peptidase_A1"/>
</dbReference>
<evidence type="ECO:0000313" key="3">
    <source>
        <dbReference type="EMBL" id="CAJ0603577.1"/>
    </source>
</evidence>
<dbReference type="GO" id="GO:0006508">
    <property type="term" value="P:proteolysis"/>
    <property type="evidence" value="ECO:0007669"/>
    <property type="project" value="InterPro"/>
</dbReference>
<evidence type="ECO:0000256" key="1">
    <source>
        <dbReference type="ARBA" id="ARBA00007447"/>
    </source>
</evidence>
<dbReference type="GO" id="GO:0004190">
    <property type="term" value="F:aspartic-type endopeptidase activity"/>
    <property type="evidence" value="ECO:0007669"/>
    <property type="project" value="InterPro"/>
</dbReference>
<dbReference type="PANTHER" id="PTHR47966:SF8">
    <property type="entry name" value="ASPARTIC PROTEASE 1-RELATED"/>
    <property type="match status" value="1"/>
</dbReference>
<dbReference type="InterPro" id="IPR034164">
    <property type="entry name" value="Pepsin-like_dom"/>
</dbReference>
<dbReference type="CDD" id="cd05471">
    <property type="entry name" value="pepsin_like"/>
    <property type="match status" value="1"/>
</dbReference>
<name>A0AA36H4I0_CYLNA</name>
<dbReference type="EMBL" id="CATQJL010000305">
    <property type="protein sequence ID" value="CAJ0603577.1"/>
    <property type="molecule type" value="Genomic_DNA"/>
</dbReference>
<evidence type="ECO:0000313" key="4">
    <source>
        <dbReference type="EMBL" id="CAJ0603582.1"/>
    </source>
</evidence>
<dbReference type="InterPro" id="IPR021109">
    <property type="entry name" value="Peptidase_aspartic_dom_sf"/>
</dbReference>
<protein>
    <recommendedName>
        <fullName evidence="2">Peptidase A1 domain-containing protein</fullName>
    </recommendedName>
</protein>
<organism evidence="4 5">
    <name type="scientific">Cylicocyclus nassatus</name>
    <name type="common">Nematode worm</name>
    <dbReference type="NCBI Taxonomy" id="53992"/>
    <lineage>
        <taxon>Eukaryota</taxon>
        <taxon>Metazoa</taxon>
        <taxon>Ecdysozoa</taxon>
        <taxon>Nematoda</taxon>
        <taxon>Chromadorea</taxon>
        <taxon>Rhabditida</taxon>
        <taxon>Rhabditina</taxon>
        <taxon>Rhabditomorpha</taxon>
        <taxon>Strongyloidea</taxon>
        <taxon>Strongylidae</taxon>
        <taxon>Cylicocyclus</taxon>
    </lineage>
</organism>
<proteinExistence type="inferred from homology"/>
<dbReference type="EMBL" id="CATQJL010000305">
    <property type="protein sequence ID" value="CAJ0603582.1"/>
    <property type="molecule type" value="Genomic_DNA"/>
</dbReference>
<dbReference type="GO" id="GO:0005764">
    <property type="term" value="C:lysosome"/>
    <property type="evidence" value="ECO:0007669"/>
    <property type="project" value="TreeGrafter"/>
</dbReference>
<comment type="similarity">
    <text evidence="1">Belongs to the peptidase A1 family.</text>
</comment>
<dbReference type="Gene3D" id="2.40.70.10">
    <property type="entry name" value="Acid Proteases"/>
    <property type="match status" value="1"/>
</dbReference>
<dbReference type="PANTHER" id="PTHR47966">
    <property type="entry name" value="BETA-SITE APP-CLEAVING ENZYME, ISOFORM A-RELATED"/>
    <property type="match status" value="1"/>
</dbReference>
<comment type="caution">
    <text evidence="4">The sequence shown here is derived from an EMBL/GenBank/DDBJ whole genome shotgun (WGS) entry which is preliminary data.</text>
</comment>
<dbReference type="Proteomes" id="UP001176961">
    <property type="component" value="Unassembled WGS sequence"/>
</dbReference>
<dbReference type="Pfam" id="PF00026">
    <property type="entry name" value="Asp"/>
    <property type="match status" value="1"/>
</dbReference>
<accession>A0AA36H4I0</accession>
<dbReference type="InterPro" id="IPR033121">
    <property type="entry name" value="PEPTIDASE_A1"/>
</dbReference>
<evidence type="ECO:0000313" key="5">
    <source>
        <dbReference type="Proteomes" id="UP001176961"/>
    </source>
</evidence>